<proteinExistence type="predicted"/>
<evidence type="ECO:0000313" key="2">
    <source>
        <dbReference type="Proteomes" id="UP000278351"/>
    </source>
</evidence>
<protein>
    <submittedName>
        <fullName evidence="1">Uncharacterized protein</fullName>
    </submittedName>
</protein>
<dbReference type="Proteomes" id="UP000278351">
    <property type="component" value="Unassembled WGS sequence"/>
</dbReference>
<dbReference type="RefSeq" id="WP_123849163.1">
    <property type="nucleotide sequence ID" value="NZ_RPDH01000003.1"/>
</dbReference>
<gene>
    <name evidence="1" type="ORF">EGT74_24350</name>
</gene>
<evidence type="ECO:0000313" key="1">
    <source>
        <dbReference type="EMBL" id="RPE05519.1"/>
    </source>
</evidence>
<sequence>MEKIKIKKVALVTGGALKVEYTIREKDGTYSGVTKDCGAPAHDDLIDAFRRMDIHLAIISEYLPADQVDDIESADLDMIRELFRVKQVSISGDDEGVSIAGSRKLSKGSLSLASPTIKWGDKKPYLFEGDLAEAVEQLKSETLLYLDGKKAPDAQTAIDFPDEVATEEAI</sequence>
<dbReference type="EMBL" id="RPDH01000003">
    <property type="protein sequence ID" value="RPE05519.1"/>
    <property type="molecule type" value="Genomic_DNA"/>
</dbReference>
<name>A0A3N4PG80_9BACT</name>
<reference evidence="1 2" key="1">
    <citation type="submission" date="2018-11" db="EMBL/GenBank/DDBJ databases">
        <title>Chitinophaga lutea sp.nov., isolate from arsenic contaminated soil.</title>
        <authorList>
            <person name="Zong Y."/>
        </authorList>
    </citation>
    <scope>NUCLEOTIDE SEQUENCE [LARGE SCALE GENOMIC DNA]</scope>
    <source>
        <strain evidence="1 2">ZY74</strain>
    </source>
</reference>
<keyword evidence="2" id="KW-1185">Reference proteome</keyword>
<organism evidence="1 2">
    <name type="scientific">Chitinophaga lutea</name>
    <dbReference type="NCBI Taxonomy" id="2488634"/>
    <lineage>
        <taxon>Bacteria</taxon>
        <taxon>Pseudomonadati</taxon>
        <taxon>Bacteroidota</taxon>
        <taxon>Chitinophagia</taxon>
        <taxon>Chitinophagales</taxon>
        <taxon>Chitinophagaceae</taxon>
        <taxon>Chitinophaga</taxon>
    </lineage>
</organism>
<accession>A0A3N4PG80</accession>
<dbReference type="AlphaFoldDB" id="A0A3N4PG80"/>
<comment type="caution">
    <text evidence="1">The sequence shown here is derived from an EMBL/GenBank/DDBJ whole genome shotgun (WGS) entry which is preliminary data.</text>
</comment>
<dbReference type="OrthoDB" id="878213at2"/>